<protein>
    <submittedName>
        <fullName evidence="2">C39 family peptidase</fullName>
    </submittedName>
</protein>
<dbReference type="Proteomes" id="UP000660861">
    <property type="component" value="Unassembled WGS sequence"/>
</dbReference>
<comment type="caution">
    <text evidence="2">The sequence shown here is derived from an EMBL/GenBank/DDBJ whole genome shotgun (WGS) entry which is preliminary data.</text>
</comment>
<dbReference type="EMBL" id="JACRTC010000003">
    <property type="protein sequence ID" value="MBC8570362.1"/>
    <property type="molecule type" value="Genomic_DNA"/>
</dbReference>
<evidence type="ECO:0000313" key="3">
    <source>
        <dbReference type="Proteomes" id="UP000660861"/>
    </source>
</evidence>
<dbReference type="Gene3D" id="3.90.70.10">
    <property type="entry name" value="Cysteine proteinases"/>
    <property type="match status" value="1"/>
</dbReference>
<dbReference type="GO" id="GO:0006508">
    <property type="term" value="P:proteolysis"/>
    <property type="evidence" value="ECO:0007669"/>
    <property type="project" value="InterPro"/>
</dbReference>
<feature type="domain" description="Peptidase C39" evidence="1">
    <location>
        <begin position="66"/>
        <end position="199"/>
    </location>
</feature>
<gene>
    <name evidence="2" type="ORF">H8709_05910</name>
</gene>
<accession>A0A926IBN3</accession>
<sequence>MKKIVIAVLSVLLLAGIGTAAYLLLRPEPEPMPFPQLIKVPQFPEDRAGTYPPAYQITGENFIYHQGENQCAGYSGAYLLRHLGQEVDGPALDERLARLSPQTGVMPERLVRVLGEYDVKAAAYRGTLESLKTRVAEGVPVIVLIGEGAAWQHYAPVTGYDGEHIYLADPSGEETGEDYNSILTTAEFLDQWDNGLPGYANLYIITKGTEKTA</sequence>
<dbReference type="Pfam" id="PF03412">
    <property type="entry name" value="Peptidase_C39"/>
    <property type="match status" value="1"/>
</dbReference>
<dbReference type="AlphaFoldDB" id="A0A926IBN3"/>
<dbReference type="GO" id="GO:0008233">
    <property type="term" value="F:peptidase activity"/>
    <property type="evidence" value="ECO:0007669"/>
    <property type="project" value="InterPro"/>
</dbReference>
<keyword evidence="3" id="KW-1185">Reference proteome</keyword>
<dbReference type="InterPro" id="IPR005074">
    <property type="entry name" value="Peptidase_C39"/>
</dbReference>
<dbReference type="GO" id="GO:0005524">
    <property type="term" value="F:ATP binding"/>
    <property type="evidence" value="ECO:0007669"/>
    <property type="project" value="InterPro"/>
</dbReference>
<dbReference type="PROSITE" id="PS50990">
    <property type="entry name" value="PEPTIDASE_C39"/>
    <property type="match status" value="1"/>
</dbReference>
<organism evidence="2 3">
    <name type="scientific">Zongyangia hominis</name>
    <dbReference type="NCBI Taxonomy" id="2763677"/>
    <lineage>
        <taxon>Bacteria</taxon>
        <taxon>Bacillati</taxon>
        <taxon>Bacillota</taxon>
        <taxon>Clostridia</taxon>
        <taxon>Eubacteriales</taxon>
        <taxon>Oscillospiraceae</taxon>
        <taxon>Zongyangia</taxon>
    </lineage>
</organism>
<dbReference type="GO" id="GO:0016020">
    <property type="term" value="C:membrane"/>
    <property type="evidence" value="ECO:0007669"/>
    <property type="project" value="InterPro"/>
</dbReference>
<evidence type="ECO:0000313" key="2">
    <source>
        <dbReference type="EMBL" id="MBC8570362.1"/>
    </source>
</evidence>
<dbReference type="RefSeq" id="WP_262397458.1">
    <property type="nucleotide sequence ID" value="NZ_JACRTC010000003.1"/>
</dbReference>
<evidence type="ECO:0000259" key="1">
    <source>
        <dbReference type="PROSITE" id="PS50990"/>
    </source>
</evidence>
<name>A0A926IBN3_9FIRM</name>
<proteinExistence type="predicted"/>
<reference evidence="2" key="1">
    <citation type="submission" date="2020-08" db="EMBL/GenBank/DDBJ databases">
        <title>Genome public.</title>
        <authorList>
            <person name="Liu C."/>
            <person name="Sun Q."/>
        </authorList>
    </citation>
    <scope>NUCLEOTIDE SEQUENCE</scope>
    <source>
        <strain evidence="2">NSJ-54</strain>
    </source>
</reference>